<evidence type="ECO:0000256" key="8">
    <source>
        <dbReference type="ARBA" id="ARBA00023180"/>
    </source>
</evidence>
<keyword evidence="13" id="KW-1185">Reference proteome</keyword>
<feature type="transmembrane region" description="Helical" evidence="10">
    <location>
        <begin position="305"/>
        <end position="328"/>
    </location>
</feature>
<reference evidence="12 13" key="1">
    <citation type="journal article" date="2020" name="ISME J.">
        <title>Uncovering the hidden diversity of litter-decomposition mechanisms in mushroom-forming fungi.</title>
        <authorList>
            <person name="Floudas D."/>
            <person name="Bentzer J."/>
            <person name="Ahren D."/>
            <person name="Johansson T."/>
            <person name="Persson P."/>
            <person name="Tunlid A."/>
        </authorList>
    </citation>
    <scope>NUCLEOTIDE SEQUENCE [LARGE SCALE GENOMIC DNA]</scope>
    <source>
        <strain evidence="12 13">CBS 406.79</strain>
    </source>
</reference>
<keyword evidence="5" id="KW-0256">Endoplasmic reticulum</keyword>
<dbReference type="InterPro" id="IPR006634">
    <property type="entry name" value="TLC-dom"/>
</dbReference>
<feature type="transmembrane region" description="Helical" evidence="10">
    <location>
        <begin position="133"/>
        <end position="156"/>
    </location>
</feature>
<dbReference type="Proteomes" id="UP000518752">
    <property type="component" value="Unassembled WGS sequence"/>
</dbReference>
<dbReference type="GO" id="GO:0046513">
    <property type="term" value="P:ceramide biosynthetic process"/>
    <property type="evidence" value="ECO:0007669"/>
    <property type="project" value="InterPro"/>
</dbReference>
<feature type="transmembrane region" description="Helical" evidence="10">
    <location>
        <begin position="90"/>
        <end position="112"/>
    </location>
</feature>
<feature type="transmembrane region" description="Helical" evidence="10">
    <location>
        <begin position="203"/>
        <end position="222"/>
    </location>
</feature>
<dbReference type="AlphaFoldDB" id="A0A8H5I1U7"/>
<keyword evidence="6 10" id="KW-1133">Transmembrane helix</keyword>
<evidence type="ECO:0000259" key="11">
    <source>
        <dbReference type="PROSITE" id="PS50922"/>
    </source>
</evidence>
<evidence type="ECO:0000313" key="13">
    <source>
        <dbReference type="Proteomes" id="UP000518752"/>
    </source>
</evidence>
<evidence type="ECO:0000256" key="4">
    <source>
        <dbReference type="ARBA" id="ARBA00022692"/>
    </source>
</evidence>
<accession>A0A8H5I1U7</accession>
<dbReference type="SMART" id="SM00724">
    <property type="entry name" value="TLC"/>
    <property type="match status" value="1"/>
</dbReference>
<dbReference type="PANTHER" id="PTHR12560">
    <property type="entry name" value="LONGEVITY ASSURANCE FACTOR 1 LAG1"/>
    <property type="match status" value="1"/>
</dbReference>
<dbReference type="GO" id="GO:0005789">
    <property type="term" value="C:endoplasmic reticulum membrane"/>
    <property type="evidence" value="ECO:0007669"/>
    <property type="project" value="UniProtKB-SubCell"/>
</dbReference>
<evidence type="ECO:0000256" key="6">
    <source>
        <dbReference type="ARBA" id="ARBA00022989"/>
    </source>
</evidence>
<feature type="transmembrane region" description="Helical" evidence="10">
    <location>
        <begin position="259"/>
        <end position="285"/>
    </location>
</feature>
<evidence type="ECO:0000256" key="1">
    <source>
        <dbReference type="ARBA" id="ARBA00004477"/>
    </source>
</evidence>
<dbReference type="OrthoDB" id="3053196at2759"/>
<evidence type="ECO:0000256" key="5">
    <source>
        <dbReference type="ARBA" id="ARBA00022824"/>
    </source>
</evidence>
<dbReference type="EMBL" id="JAACJN010000002">
    <property type="protein sequence ID" value="KAF5393225.1"/>
    <property type="molecule type" value="Genomic_DNA"/>
</dbReference>
<evidence type="ECO:0000256" key="9">
    <source>
        <dbReference type="PROSITE-ProRule" id="PRU00205"/>
    </source>
</evidence>
<comment type="subcellular location">
    <subcellularLocation>
        <location evidence="1">Endoplasmic reticulum membrane</location>
        <topology evidence="1">Multi-pass membrane protein</topology>
    </subcellularLocation>
</comment>
<comment type="similarity">
    <text evidence="2">Belongs to the sphingosine N-acyltransferase family.</text>
</comment>
<dbReference type="PANTHER" id="PTHR12560:SF11">
    <property type="entry name" value="CERAMIDE SYNTHASE LAC1-RELATED"/>
    <property type="match status" value="1"/>
</dbReference>
<evidence type="ECO:0000256" key="3">
    <source>
        <dbReference type="ARBA" id="ARBA00022679"/>
    </source>
</evidence>
<evidence type="ECO:0000256" key="2">
    <source>
        <dbReference type="ARBA" id="ARBA00009808"/>
    </source>
</evidence>
<proteinExistence type="inferred from homology"/>
<feature type="domain" description="TLC" evidence="11">
    <location>
        <begin position="122"/>
        <end position="341"/>
    </location>
</feature>
<dbReference type="PIRSF" id="PIRSF005225">
    <property type="entry name" value="LAG1_LAC1"/>
    <property type="match status" value="1"/>
</dbReference>
<dbReference type="Pfam" id="PF03798">
    <property type="entry name" value="TRAM_LAG1_CLN8"/>
    <property type="match status" value="1"/>
</dbReference>
<dbReference type="PROSITE" id="PS50922">
    <property type="entry name" value="TLC"/>
    <property type="match status" value="1"/>
</dbReference>
<keyword evidence="7 9" id="KW-0472">Membrane</keyword>
<comment type="caution">
    <text evidence="12">The sequence shown here is derived from an EMBL/GenBank/DDBJ whole genome shotgun (WGS) entry which is preliminary data.</text>
</comment>
<sequence>MDIGSRGKLKRTAPSSRLSRAAQAVVSLKTLLAPLIGYIGWEVVSAQIFYGSKSSSSNPFAPFFLLAGRVSPPNCHDPRYRKSWLDLLFISYYIVFWACVRQWLIISVLQPLGRYCSIRKKEKLDRFGEQGYAMIYFAVMGAWGYRIMGQLPTWWYKTDAFWIDYPHWDMHSELKRYYLMQMSFWFHELLVLLLGLEKPRSDYYALVAHHYITLWLVGWSYLMNLTLIGNAVYMSMDIPDACLSFSKVLNYIHADRAKVVSFAVAALAWTHLRHILNFYILYSVWFEYDLVPETSRLWKWSNGTYLTWWMKYQIFVPLLLLQALNIYWYRFILRILVRAFFRDKVDDERSDNEDDEERE</sequence>
<keyword evidence="4 9" id="KW-0812">Transmembrane</keyword>
<keyword evidence="8" id="KW-0325">Glycoprotein</keyword>
<feature type="transmembrane region" description="Helical" evidence="10">
    <location>
        <begin position="176"/>
        <end position="196"/>
    </location>
</feature>
<organism evidence="12 13">
    <name type="scientific">Collybiopsis confluens</name>
    <dbReference type="NCBI Taxonomy" id="2823264"/>
    <lineage>
        <taxon>Eukaryota</taxon>
        <taxon>Fungi</taxon>
        <taxon>Dikarya</taxon>
        <taxon>Basidiomycota</taxon>
        <taxon>Agaricomycotina</taxon>
        <taxon>Agaricomycetes</taxon>
        <taxon>Agaricomycetidae</taxon>
        <taxon>Agaricales</taxon>
        <taxon>Marasmiineae</taxon>
        <taxon>Omphalotaceae</taxon>
        <taxon>Collybiopsis</taxon>
    </lineage>
</organism>
<dbReference type="GO" id="GO:0050291">
    <property type="term" value="F:sphingosine N-acyltransferase activity"/>
    <property type="evidence" value="ECO:0007669"/>
    <property type="project" value="InterPro"/>
</dbReference>
<protein>
    <recommendedName>
        <fullName evidence="11">TLC domain-containing protein</fullName>
    </recommendedName>
</protein>
<evidence type="ECO:0000313" key="12">
    <source>
        <dbReference type="EMBL" id="KAF5393225.1"/>
    </source>
</evidence>
<evidence type="ECO:0000256" key="10">
    <source>
        <dbReference type="SAM" id="Phobius"/>
    </source>
</evidence>
<keyword evidence="3" id="KW-0808">Transferase</keyword>
<name>A0A8H5I1U7_9AGAR</name>
<gene>
    <name evidence="12" type="ORF">D9757_000722</name>
</gene>
<dbReference type="InterPro" id="IPR016439">
    <property type="entry name" value="Lag1/Lac1-like"/>
</dbReference>
<evidence type="ECO:0000256" key="7">
    <source>
        <dbReference type="ARBA" id="ARBA00023136"/>
    </source>
</evidence>